<evidence type="ECO:0000313" key="9">
    <source>
        <dbReference type="EMBL" id="EPX70816.1"/>
    </source>
</evidence>
<evidence type="ECO:0000256" key="4">
    <source>
        <dbReference type="ARBA" id="ARBA00022679"/>
    </source>
</evidence>
<evidence type="ECO:0000259" key="8">
    <source>
        <dbReference type="Pfam" id="PF09811"/>
    </source>
</evidence>
<name>S9PNI7_SCHOY</name>
<dbReference type="InterPro" id="IPR042080">
    <property type="entry name" value="RNA_2'-PTrans_N"/>
</dbReference>
<evidence type="ECO:0000256" key="3">
    <source>
        <dbReference type="ARBA" id="ARBA00012007"/>
    </source>
</evidence>
<dbReference type="AlphaFoldDB" id="S9PNI7"/>
<dbReference type="OMA" id="MIRFSKA"/>
<dbReference type="SUPFAM" id="SSF56399">
    <property type="entry name" value="ADP-ribosylation"/>
    <property type="match status" value="1"/>
</dbReference>
<dbReference type="Pfam" id="PF01885">
    <property type="entry name" value="PTS_2-RNA"/>
    <property type="match status" value="1"/>
</dbReference>
<dbReference type="RefSeq" id="XP_013020437.1">
    <property type="nucleotide sequence ID" value="XM_013164983.1"/>
</dbReference>
<evidence type="ECO:0000256" key="5">
    <source>
        <dbReference type="ARBA" id="ARBA00023027"/>
    </source>
</evidence>
<dbReference type="InterPro" id="IPR019191">
    <property type="entry name" value="Essential_protein_Yae1_N"/>
</dbReference>
<dbReference type="eggNOG" id="KOG4774">
    <property type="taxonomic scope" value="Eukaryota"/>
</dbReference>
<evidence type="ECO:0000256" key="2">
    <source>
        <dbReference type="ARBA" id="ARBA00009836"/>
    </source>
</evidence>
<dbReference type="EC" id="2.7.1.160" evidence="3"/>
<dbReference type="InterPro" id="IPR042081">
    <property type="entry name" value="RNA_2'-PTrans_C"/>
</dbReference>
<comment type="similarity">
    <text evidence="2">Belongs to the KptA/TPT1 family.</text>
</comment>
<proteinExistence type="inferred from homology"/>
<evidence type="ECO:0000256" key="7">
    <source>
        <dbReference type="SAM" id="MobiDB-lite"/>
    </source>
</evidence>
<feature type="region of interest" description="Disordered" evidence="7">
    <location>
        <begin position="1"/>
        <end position="24"/>
    </location>
</feature>
<evidence type="ECO:0000313" key="10">
    <source>
        <dbReference type="Proteomes" id="UP000016088"/>
    </source>
</evidence>
<dbReference type="VEuPathDB" id="FungiDB:SOCG_04141"/>
<feature type="domain" description="Essential protein Yae1 N-terminal" evidence="8">
    <location>
        <begin position="272"/>
        <end position="308"/>
    </location>
</feature>
<dbReference type="GO" id="GO:0000215">
    <property type="term" value="F:tRNA 2'-phosphotransferase activity"/>
    <property type="evidence" value="ECO:0007669"/>
    <property type="project" value="UniProtKB-EC"/>
</dbReference>
<evidence type="ECO:0000256" key="6">
    <source>
        <dbReference type="ARBA" id="ARBA00047949"/>
    </source>
</evidence>
<organism evidence="9 10">
    <name type="scientific">Schizosaccharomyces octosporus (strain yFS286)</name>
    <name type="common">Fission yeast</name>
    <name type="synonym">Octosporomyces octosporus</name>
    <dbReference type="NCBI Taxonomy" id="483514"/>
    <lineage>
        <taxon>Eukaryota</taxon>
        <taxon>Fungi</taxon>
        <taxon>Dikarya</taxon>
        <taxon>Ascomycota</taxon>
        <taxon>Taphrinomycotina</taxon>
        <taxon>Schizosaccharomycetes</taxon>
        <taxon>Schizosaccharomycetales</taxon>
        <taxon>Schizosaccharomycetaceae</taxon>
        <taxon>Schizosaccharomyces</taxon>
    </lineage>
</organism>
<dbReference type="GeneID" id="25033105"/>
<keyword evidence="4" id="KW-0808">Transferase</keyword>
<reference evidence="9 10" key="1">
    <citation type="journal article" date="2011" name="Science">
        <title>Comparative functional genomics of the fission yeasts.</title>
        <authorList>
            <person name="Rhind N."/>
            <person name="Chen Z."/>
            <person name="Yassour M."/>
            <person name="Thompson D.A."/>
            <person name="Haas B.J."/>
            <person name="Habib N."/>
            <person name="Wapinski I."/>
            <person name="Roy S."/>
            <person name="Lin M.F."/>
            <person name="Heiman D.I."/>
            <person name="Young S.K."/>
            <person name="Furuya K."/>
            <person name="Guo Y."/>
            <person name="Pidoux A."/>
            <person name="Chen H.M."/>
            <person name="Robbertse B."/>
            <person name="Goldberg J.M."/>
            <person name="Aoki K."/>
            <person name="Bayne E.H."/>
            <person name="Berlin A.M."/>
            <person name="Desjardins C.A."/>
            <person name="Dobbs E."/>
            <person name="Dukaj L."/>
            <person name="Fan L."/>
            <person name="FitzGerald M.G."/>
            <person name="French C."/>
            <person name="Gujja S."/>
            <person name="Hansen K."/>
            <person name="Keifenheim D."/>
            <person name="Levin J.Z."/>
            <person name="Mosher R.A."/>
            <person name="Mueller C.A."/>
            <person name="Pfiffner J."/>
            <person name="Priest M."/>
            <person name="Russ C."/>
            <person name="Smialowska A."/>
            <person name="Swoboda P."/>
            <person name="Sykes S.M."/>
            <person name="Vaughn M."/>
            <person name="Vengrova S."/>
            <person name="Yoder R."/>
            <person name="Zeng Q."/>
            <person name="Allshire R."/>
            <person name="Baulcombe D."/>
            <person name="Birren B.W."/>
            <person name="Brown W."/>
            <person name="Ekwall K."/>
            <person name="Kellis M."/>
            <person name="Leatherwood J."/>
            <person name="Levin H."/>
            <person name="Margalit H."/>
            <person name="Martienssen R."/>
            <person name="Nieduszynski C.A."/>
            <person name="Spatafora J.W."/>
            <person name="Friedman N."/>
            <person name="Dalgaard J.Z."/>
            <person name="Baumann P."/>
            <person name="Niki H."/>
            <person name="Regev A."/>
            <person name="Nusbaum C."/>
        </authorList>
    </citation>
    <scope>NUCLEOTIDE SEQUENCE [LARGE SCALE GENOMIC DNA]</scope>
    <source>
        <strain evidence="10">yFS286</strain>
    </source>
</reference>
<keyword evidence="5" id="KW-0520">NAD</keyword>
<dbReference type="Proteomes" id="UP000016088">
    <property type="component" value="Unassembled WGS sequence"/>
</dbReference>
<dbReference type="Pfam" id="PF09811">
    <property type="entry name" value="Yae1_N"/>
    <property type="match status" value="1"/>
</dbReference>
<dbReference type="Gene3D" id="3.20.170.30">
    <property type="match status" value="1"/>
</dbReference>
<sequence length="360" mass="40646">MTNVTEQKKLAKTHNGKKKQEQDPMIRFSKALSKVLRHTAQSNGLQLRPDGFVSVDDLLRLPQFKNLSLQMLKKIVDENEKKRFSLIEMEGKLLIRANQGHTIRTVEVPMTRIEDASLLPKVVHGTRKELWKTISKEGLSRMKRNHIHCATGLFGEPGVVSGIRKSCTLYIYIDVLKAMQHNVEFYQSENGVILTEGKNGILSPSFFKKVETNLGEVLLDEDTKAETPKADDSLLKGTDTESVDDLDPFSEDMESLTVHDLNLVQEKHSNFGYSEGIVKGKMEVAQSGFDDGYAQGAIYGYEVGKKLGELKAKLLIVEDEKEQVLLQNQLEELEQQSEFSKFVFANKESIRSKIDKKSTL</sequence>
<keyword evidence="10" id="KW-1185">Reference proteome</keyword>
<dbReference type="PANTHER" id="PTHR12684:SF2">
    <property type="entry name" value="TRNA 2'-PHOSPHOTRANSFERASE 1"/>
    <property type="match status" value="1"/>
</dbReference>
<dbReference type="eggNOG" id="KOG2278">
    <property type="taxonomic scope" value="Eukaryota"/>
</dbReference>
<comment type="function">
    <text evidence="1">Catalyzes the last step of tRNA splicing, the transfer of the splice junction 2'-phosphate from ligated tRNA to NAD to produce ADP-ribose 1''-2'' cyclic phosphate.</text>
</comment>
<dbReference type="Gene3D" id="1.10.10.970">
    <property type="entry name" value="RNA 2'-phosphotransferase, Tpt1/KptA family, N-terminal domain"/>
    <property type="match status" value="1"/>
</dbReference>
<dbReference type="InterPro" id="IPR002745">
    <property type="entry name" value="Ptrans_KptA/Tpt1"/>
</dbReference>
<dbReference type="OrthoDB" id="419694at2759"/>
<accession>S9PNI7</accession>
<dbReference type="HOGENOM" id="CLU_874815_0_0_1"/>
<dbReference type="PANTHER" id="PTHR12684">
    <property type="entry name" value="PUTATIVE PHOSPHOTRANSFERASE"/>
    <property type="match status" value="1"/>
</dbReference>
<comment type="catalytic activity">
    <reaction evidence="6">
        <text>2'-phospho-[ligated tRNA] + NAD(+) = mature tRNA + ADP-alpha-D-ribose 1'',2''-cyclic phosphate + nicotinamide</text>
        <dbReference type="Rhea" id="RHEA:23324"/>
        <dbReference type="Rhea" id="RHEA-COMP:11106"/>
        <dbReference type="Rhea" id="RHEA-COMP:11107"/>
        <dbReference type="ChEBI" id="CHEBI:17154"/>
        <dbReference type="ChEBI" id="CHEBI:57540"/>
        <dbReference type="ChEBI" id="CHEBI:76596"/>
        <dbReference type="ChEBI" id="CHEBI:82883"/>
        <dbReference type="ChEBI" id="CHEBI:85027"/>
        <dbReference type="EC" id="2.7.1.160"/>
    </reaction>
</comment>
<dbReference type="EMBL" id="KE503208">
    <property type="protein sequence ID" value="EPX70816.1"/>
    <property type="molecule type" value="Genomic_DNA"/>
</dbReference>
<protein>
    <recommendedName>
        <fullName evidence="3">2'-phosphotransferase</fullName>
        <ecNumber evidence="3">2.7.1.160</ecNumber>
    </recommendedName>
</protein>
<gene>
    <name evidence="9" type="ORF">SOCG_04141</name>
</gene>
<dbReference type="GO" id="GO:0006388">
    <property type="term" value="P:tRNA splicing, via endonucleolytic cleavage and ligation"/>
    <property type="evidence" value="ECO:0007669"/>
    <property type="project" value="TreeGrafter"/>
</dbReference>
<evidence type="ECO:0000256" key="1">
    <source>
        <dbReference type="ARBA" id="ARBA00003343"/>
    </source>
</evidence>